<feature type="signal peptide" evidence="1">
    <location>
        <begin position="1"/>
        <end position="22"/>
    </location>
</feature>
<sequence>MKLFKSLSVLLAIAASSSYAMAEGGGDRTFARMEQARQVAIASYQADQNDQAQELAAKETSAKHAHANC</sequence>
<dbReference type="NCBIfam" id="NF041599">
    <property type="entry name" value="reg_PtrA_PA2808"/>
    <property type="match status" value="1"/>
</dbReference>
<evidence type="ECO:0000313" key="3">
    <source>
        <dbReference type="Proteomes" id="UP000077787"/>
    </source>
</evidence>
<evidence type="ECO:0000313" key="2">
    <source>
        <dbReference type="EMBL" id="ANF24894.1"/>
    </source>
</evidence>
<evidence type="ECO:0000256" key="1">
    <source>
        <dbReference type="SAM" id="SignalP"/>
    </source>
</evidence>
<dbReference type="EMBL" id="CP015641">
    <property type="protein sequence ID" value="ANF24894.1"/>
    <property type="molecule type" value="Genomic_DNA"/>
</dbReference>
<dbReference type="OrthoDB" id="7027933at2"/>
<dbReference type="RefSeq" id="WP_023444727.1">
    <property type="nucleotide sequence ID" value="NZ_CP015641.1"/>
</dbReference>
<protein>
    <recommendedName>
        <fullName evidence="4">Secreted protein</fullName>
    </recommendedName>
</protein>
<keyword evidence="1" id="KW-0732">Signal</keyword>
<evidence type="ECO:0008006" key="4">
    <source>
        <dbReference type="Google" id="ProtNLM"/>
    </source>
</evidence>
<feature type="chain" id="PRO_5008002736" description="Secreted protein" evidence="1">
    <location>
        <begin position="23"/>
        <end position="69"/>
    </location>
</feature>
<organism evidence="2 3">
    <name type="scientific">Stutzerimonas stutzeri</name>
    <name type="common">Pseudomonas stutzeri</name>
    <dbReference type="NCBI Taxonomy" id="316"/>
    <lineage>
        <taxon>Bacteria</taxon>
        <taxon>Pseudomonadati</taxon>
        <taxon>Pseudomonadota</taxon>
        <taxon>Gammaproteobacteria</taxon>
        <taxon>Pseudomonadales</taxon>
        <taxon>Pseudomonadaceae</taxon>
        <taxon>Stutzerimonas</taxon>
    </lineage>
</organism>
<reference evidence="2 3" key="1">
    <citation type="submission" date="2016-05" db="EMBL/GenBank/DDBJ databases">
        <title>Genome sequence of Pseudomonas stutzeri 273 and identification of the exopolysaccharide biosynthesis locus.</title>
        <authorList>
            <person name="Wu S."/>
            <person name="Sun C."/>
        </authorList>
    </citation>
    <scope>NUCLEOTIDE SEQUENCE [LARGE SCALE GENOMIC DNA]</scope>
    <source>
        <strain evidence="2 3">273</strain>
    </source>
</reference>
<name>A0A172WN65_STUST</name>
<dbReference type="AlphaFoldDB" id="A0A172WN65"/>
<dbReference type="Proteomes" id="UP000077787">
    <property type="component" value="Chromosome"/>
</dbReference>
<proteinExistence type="predicted"/>
<gene>
    <name evidence="2" type="ORF">PS273GM_06875</name>
</gene>
<accession>A0A172WN65</accession>
<dbReference type="GeneID" id="98636925"/>